<dbReference type="InterPro" id="IPR008313">
    <property type="entry name" value="GH125"/>
</dbReference>
<accession>A0A4R6TSG7</accession>
<evidence type="ECO:0000313" key="2">
    <source>
        <dbReference type="Proteomes" id="UP000295632"/>
    </source>
</evidence>
<dbReference type="RefSeq" id="WP_133582252.1">
    <property type="nucleotide sequence ID" value="NZ_SNYJ01000027.1"/>
</dbReference>
<dbReference type="OrthoDB" id="181472at2"/>
<sequence length="428" mass="48660">MTAIPASMQKLIEEVKTHFADQPKLGNMFENCFVNTYETTLKPHEDGKTFVITGDIPAMWLRDSAAQVRPYLILAEEDEHFAKLIEGVVRKQFEYIVHDPYANAFNETGNGKGHQGDVTDMTDWIWERKYEIDSLCFPVQLAYLLWKSTGSTAHFDNDFKTGVEKIINLFRVEQYHESKSPYRFVRHEGRHNDTLSRDGKGSLVKEGIGMTWSGFRPSDDACTYGYLVPSNMFAVVILRYLEEIATTVLNDSTLAEDARVLANEIDNSIQAHAVIPYEGYESVYAYEVDGFGQFNFMDDANVPSLLAAPYLGYCNADDKTYQNTRQFLLSHGNPTYYEGSVAKGIGSPHTPPQYIWHISLAMQGLTSTSTEERNDLLETFQRTDGDTNLMHEGFNVNDPAQFTRPWFSWANSMFSEFLLSCMGKEVKK</sequence>
<reference evidence="1 2" key="1">
    <citation type="submission" date="2019-03" db="EMBL/GenBank/DDBJ databases">
        <title>Genomic Encyclopedia of Type Strains, Phase IV (KMG-IV): sequencing the most valuable type-strain genomes for metagenomic binning, comparative biology and taxonomic classification.</title>
        <authorList>
            <person name="Goeker M."/>
        </authorList>
    </citation>
    <scope>NUCLEOTIDE SEQUENCE [LARGE SCALE GENOMIC DNA]</scope>
    <source>
        <strain evidence="1 2">DSM 28697</strain>
    </source>
</reference>
<dbReference type="InterPro" id="IPR012341">
    <property type="entry name" value="6hp_glycosidase-like_sf"/>
</dbReference>
<protein>
    <recommendedName>
        <fullName evidence="3">Metal-independent alpha-mannosidase</fullName>
    </recommendedName>
</protein>
<dbReference type="EMBL" id="SNYJ01000027">
    <property type="protein sequence ID" value="TDQ34113.1"/>
    <property type="molecule type" value="Genomic_DNA"/>
</dbReference>
<gene>
    <name evidence="1" type="ORF">EV213_1279</name>
</gene>
<dbReference type="InterPro" id="IPR008928">
    <property type="entry name" value="6-hairpin_glycosidase_sf"/>
</dbReference>
<dbReference type="SMART" id="SM01149">
    <property type="entry name" value="DUF1237"/>
    <property type="match status" value="1"/>
</dbReference>
<organism evidence="1 2">
    <name type="scientific">Aureibacillus halotolerans</name>
    <dbReference type="NCBI Taxonomy" id="1508390"/>
    <lineage>
        <taxon>Bacteria</taxon>
        <taxon>Bacillati</taxon>
        <taxon>Bacillota</taxon>
        <taxon>Bacilli</taxon>
        <taxon>Bacillales</taxon>
        <taxon>Bacillaceae</taxon>
        <taxon>Aureibacillus</taxon>
    </lineage>
</organism>
<comment type="caution">
    <text evidence="1">The sequence shown here is derived from an EMBL/GenBank/DDBJ whole genome shotgun (WGS) entry which is preliminary data.</text>
</comment>
<proteinExistence type="predicted"/>
<dbReference type="Gene3D" id="1.50.10.10">
    <property type="match status" value="1"/>
</dbReference>
<dbReference type="GO" id="GO:0005975">
    <property type="term" value="P:carbohydrate metabolic process"/>
    <property type="evidence" value="ECO:0007669"/>
    <property type="project" value="InterPro"/>
</dbReference>
<keyword evidence="2" id="KW-1185">Reference proteome</keyword>
<dbReference type="SUPFAM" id="SSF48208">
    <property type="entry name" value="Six-hairpin glycosidases"/>
    <property type="match status" value="1"/>
</dbReference>
<evidence type="ECO:0008006" key="3">
    <source>
        <dbReference type="Google" id="ProtNLM"/>
    </source>
</evidence>
<name>A0A4R6TSG7_9BACI</name>
<dbReference type="Pfam" id="PF06824">
    <property type="entry name" value="Glyco_hydro_125"/>
    <property type="match status" value="1"/>
</dbReference>
<dbReference type="Proteomes" id="UP000295632">
    <property type="component" value="Unassembled WGS sequence"/>
</dbReference>
<dbReference type="PANTHER" id="PTHR31047:SF0">
    <property type="entry name" value="MEIOTICALLY UP-REGULATED GENE 157 PROTEIN"/>
    <property type="match status" value="1"/>
</dbReference>
<dbReference type="AlphaFoldDB" id="A0A4R6TSG7"/>
<dbReference type="PIRSF" id="PIRSF028846">
    <property type="entry name" value="UCP028846"/>
    <property type="match status" value="1"/>
</dbReference>
<evidence type="ECO:0000313" key="1">
    <source>
        <dbReference type="EMBL" id="TDQ34113.1"/>
    </source>
</evidence>
<dbReference type="PANTHER" id="PTHR31047">
    <property type="entry name" value="MEIOTICALLY UP-REGULATED GENE 157 PROTEIN"/>
    <property type="match status" value="1"/>
</dbReference>